<dbReference type="EMBL" id="RPHB01000014">
    <property type="protein sequence ID" value="MBW3470352.1"/>
    <property type="molecule type" value="Genomic_DNA"/>
</dbReference>
<evidence type="ECO:0000313" key="2">
    <source>
        <dbReference type="Proteomes" id="UP000727490"/>
    </source>
</evidence>
<proteinExistence type="predicted"/>
<accession>A0A951MGL0</accession>
<gene>
    <name evidence="1" type="ORF">EGN73_21445</name>
</gene>
<dbReference type="Pfam" id="PF15869">
    <property type="entry name" value="TolB_like"/>
    <property type="match status" value="1"/>
</dbReference>
<reference evidence="1 2" key="1">
    <citation type="journal article" date="2020" name="Syst. Appl. Microbiol.">
        <title>Arthrospiribacter ruber gen. nov., sp. nov., a novel bacterium isolated from Arthrospira cultures.</title>
        <authorList>
            <person name="Waleron M."/>
            <person name="Misztak A."/>
            <person name="Waleron M.M."/>
            <person name="Furmaniak M."/>
            <person name="Mrozik A."/>
            <person name="Waleron K."/>
        </authorList>
    </citation>
    <scope>NUCLEOTIDE SEQUENCE [LARGE SCALE GENOMIC DNA]</scope>
    <source>
        <strain evidence="1 2">DPMB0001</strain>
    </source>
</reference>
<keyword evidence="2" id="KW-1185">Reference proteome</keyword>
<dbReference type="AlphaFoldDB" id="A0A951MGL0"/>
<protein>
    <recommendedName>
        <fullName evidence="3">TolB-like 6-blade propeller-like</fullName>
    </recommendedName>
</protein>
<evidence type="ECO:0000313" key="1">
    <source>
        <dbReference type="EMBL" id="MBW3470352.1"/>
    </source>
</evidence>
<comment type="caution">
    <text evidence="1">The sequence shown here is derived from an EMBL/GenBank/DDBJ whole genome shotgun (WGS) entry which is preliminary data.</text>
</comment>
<dbReference type="Proteomes" id="UP000727490">
    <property type="component" value="Unassembled WGS sequence"/>
</dbReference>
<dbReference type="RefSeq" id="WP_219294093.1">
    <property type="nucleotide sequence ID" value="NZ_RPHB01000014.1"/>
</dbReference>
<sequence>MGRCFFILVVFLMYCDSKLELQSVDFKFSYDSFSIQKSLVGKKLDLGTIYSPVDIFFDDSLLFVSSIGQNFNVTVFDTHDDYSKLAHIFKNGAGPSETYSVAKMDFLKDGSVWVHDIMATSMKRFNFSSIMDSVFVEELESAFFMNPILSAVYVNDSIFYTTTQGVFPHSRFYVYSKDGDEMRSHGSYPNFGLEIPPTVEVDVFWAKSMVHPSREKFILAYEYLDLVELFSRDGNLIKRIHGPLQFLPSFDIGERGGTPYMKRVYEKTRHAYKSLAVNEEEIFLLFANGRTNKPGDKEASIHYFHVVVLNWNGDPIRFYELDHAVASITVDWNNKILYGLDRIESEIYAFQF</sequence>
<organism evidence="1 2">
    <name type="scientific">Arthrospiribacter ruber</name>
    <dbReference type="NCBI Taxonomy" id="2487934"/>
    <lineage>
        <taxon>Bacteria</taxon>
        <taxon>Pseudomonadati</taxon>
        <taxon>Bacteroidota</taxon>
        <taxon>Cytophagia</taxon>
        <taxon>Cytophagales</taxon>
        <taxon>Cyclobacteriaceae</taxon>
        <taxon>Arthrospiribacter</taxon>
    </lineage>
</organism>
<name>A0A951MGL0_9BACT</name>
<evidence type="ECO:0008006" key="3">
    <source>
        <dbReference type="Google" id="ProtNLM"/>
    </source>
</evidence>